<evidence type="ECO:0000313" key="3">
    <source>
        <dbReference type="Proteomes" id="UP001501556"/>
    </source>
</evidence>
<evidence type="ECO:0000313" key="2">
    <source>
        <dbReference type="EMBL" id="GAA3964410.1"/>
    </source>
</evidence>
<feature type="region of interest" description="Disordered" evidence="1">
    <location>
        <begin position="41"/>
        <end position="92"/>
    </location>
</feature>
<reference evidence="3" key="1">
    <citation type="journal article" date="2019" name="Int. J. Syst. Evol. Microbiol.">
        <title>The Global Catalogue of Microorganisms (GCM) 10K type strain sequencing project: providing services to taxonomists for standard genome sequencing and annotation.</title>
        <authorList>
            <consortium name="The Broad Institute Genomics Platform"/>
            <consortium name="The Broad Institute Genome Sequencing Center for Infectious Disease"/>
            <person name="Wu L."/>
            <person name="Ma J."/>
        </authorList>
    </citation>
    <scope>NUCLEOTIDE SEQUENCE [LARGE SCALE GENOMIC DNA]</scope>
    <source>
        <strain evidence="3">JCM 17217</strain>
    </source>
</reference>
<evidence type="ECO:0008006" key="4">
    <source>
        <dbReference type="Google" id="ProtNLM"/>
    </source>
</evidence>
<gene>
    <name evidence="2" type="ORF">GCM10022407_08740</name>
</gene>
<evidence type="ECO:0000256" key="1">
    <source>
        <dbReference type="SAM" id="MobiDB-lite"/>
    </source>
</evidence>
<dbReference type="EMBL" id="BAABDI010000004">
    <property type="protein sequence ID" value="GAA3964410.1"/>
    <property type="molecule type" value="Genomic_DNA"/>
</dbReference>
<dbReference type="RefSeq" id="WP_345121406.1">
    <property type="nucleotide sequence ID" value="NZ_BAABDI010000004.1"/>
</dbReference>
<accession>A0ABP7PET0</accession>
<proteinExistence type="predicted"/>
<dbReference type="Proteomes" id="UP001501556">
    <property type="component" value="Unassembled WGS sequence"/>
</dbReference>
<name>A0ABP7PET0_9BACT</name>
<sequence>MTSQKEEALQAEFLTLIFGQALGYEFERPELRQLLLEKKTSVDGTKPDGALGEFAADGKGALGGPTRAEVFTFPSSAPPSGPSSRPPPGAAT</sequence>
<protein>
    <recommendedName>
        <fullName evidence="4">Type I restriction enzyme, R subunit</fullName>
    </recommendedName>
</protein>
<organism evidence="2 3">
    <name type="scientific">Hymenobacter antarcticus</name>
    <dbReference type="NCBI Taxonomy" id="486270"/>
    <lineage>
        <taxon>Bacteria</taxon>
        <taxon>Pseudomonadati</taxon>
        <taxon>Bacteroidota</taxon>
        <taxon>Cytophagia</taxon>
        <taxon>Cytophagales</taxon>
        <taxon>Hymenobacteraceae</taxon>
        <taxon>Hymenobacter</taxon>
    </lineage>
</organism>
<keyword evidence="3" id="KW-1185">Reference proteome</keyword>
<comment type="caution">
    <text evidence="2">The sequence shown here is derived from an EMBL/GenBank/DDBJ whole genome shotgun (WGS) entry which is preliminary data.</text>
</comment>
<feature type="compositionally biased region" description="Pro residues" evidence="1">
    <location>
        <begin position="76"/>
        <end position="92"/>
    </location>
</feature>